<dbReference type="Proteomes" id="UP000789920">
    <property type="component" value="Unassembled WGS sequence"/>
</dbReference>
<dbReference type="EMBL" id="CAJVQC010106740">
    <property type="protein sequence ID" value="CAG8833531.1"/>
    <property type="molecule type" value="Genomic_DNA"/>
</dbReference>
<reference evidence="1" key="1">
    <citation type="submission" date="2021-06" db="EMBL/GenBank/DDBJ databases">
        <authorList>
            <person name="Kallberg Y."/>
            <person name="Tangrot J."/>
            <person name="Rosling A."/>
        </authorList>
    </citation>
    <scope>NUCLEOTIDE SEQUENCE</scope>
    <source>
        <strain evidence="1">MA461A</strain>
    </source>
</reference>
<organism evidence="1 2">
    <name type="scientific">Racocetra persica</name>
    <dbReference type="NCBI Taxonomy" id="160502"/>
    <lineage>
        <taxon>Eukaryota</taxon>
        <taxon>Fungi</taxon>
        <taxon>Fungi incertae sedis</taxon>
        <taxon>Mucoromycota</taxon>
        <taxon>Glomeromycotina</taxon>
        <taxon>Glomeromycetes</taxon>
        <taxon>Diversisporales</taxon>
        <taxon>Gigasporaceae</taxon>
        <taxon>Racocetra</taxon>
    </lineage>
</organism>
<sequence>NFQNVREACETNSEALKKIAEMWKTSSENPKMDQDLKYINT</sequence>
<gene>
    <name evidence="1" type="ORF">RPERSI_LOCUS28858</name>
</gene>
<keyword evidence="2" id="KW-1185">Reference proteome</keyword>
<feature type="non-terminal residue" evidence="1">
    <location>
        <position position="41"/>
    </location>
</feature>
<proteinExistence type="predicted"/>
<accession>A0ACA9SAG3</accession>
<evidence type="ECO:0000313" key="2">
    <source>
        <dbReference type="Proteomes" id="UP000789920"/>
    </source>
</evidence>
<name>A0ACA9SAG3_9GLOM</name>
<comment type="caution">
    <text evidence="1">The sequence shown here is derived from an EMBL/GenBank/DDBJ whole genome shotgun (WGS) entry which is preliminary data.</text>
</comment>
<feature type="non-terminal residue" evidence="1">
    <location>
        <position position="1"/>
    </location>
</feature>
<protein>
    <submittedName>
        <fullName evidence="1">3200_t:CDS:1</fullName>
    </submittedName>
</protein>
<evidence type="ECO:0000313" key="1">
    <source>
        <dbReference type="EMBL" id="CAG8833531.1"/>
    </source>
</evidence>